<feature type="chain" id="PRO_5039437284" description="RNase H type-1 domain-containing protein" evidence="1">
    <location>
        <begin position="22"/>
        <end position="172"/>
    </location>
</feature>
<organism evidence="3 4">
    <name type="scientific">Gossypium stocksii</name>
    <dbReference type="NCBI Taxonomy" id="47602"/>
    <lineage>
        <taxon>Eukaryota</taxon>
        <taxon>Viridiplantae</taxon>
        <taxon>Streptophyta</taxon>
        <taxon>Embryophyta</taxon>
        <taxon>Tracheophyta</taxon>
        <taxon>Spermatophyta</taxon>
        <taxon>Magnoliopsida</taxon>
        <taxon>eudicotyledons</taxon>
        <taxon>Gunneridae</taxon>
        <taxon>Pentapetalae</taxon>
        <taxon>rosids</taxon>
        <taxon>malvids</taxon>
        <taxon>Malvales</taxon>
        <taxon>Malvaceae</taxon>
        <taxon>Malvoideae</taxon>
        <taxon>Gossypium</taxon>
    </lineage>
</organism>
<dbReference type="OrthoDB" id="993340at2759"/>
<evidence type="ECO:0000313" key="3">
    <source>
        <dbReference type="EMBL" id="KAH1039134.1"/>
    </source>
</evidence>
<evidence type="ECO:0000313" key="4">
    <source>
        <dbReference type="Proteomes" id="UP000828251"/>
    </source>
</evidence>
<dbReference type="Pfam" id="PF13456">
    <property type="entry name" value="RVT_3"/>
    <property type="match status" value="1"/>
</dbReference>
<reference evidence="3 4" key="1">
    <citation type="journal article" date="2021" name="Plant Biotechnol. J.">
        <title>Multi-omics assisted identification of the key and species-specific regulatory components of drought-tolerant mechanisms in Gossypium stocksii.</title>
        <authorList>
            <person name="Yu D."/>
            <person name="Ke L."/>
            <person name="Zhang D."/>
            <person name="Wu Y."/>
            <person name="Sun Y."/>
            <person name="Mei J."/>
            <person name="Sun J."/>
            <person name="Sun Y."/>
        </authorList>
    </citation>
    <scope>NUCLEOTIDE SEQUENCE [LARGE SCALE GENOMIC DNA]</scope>
    <source>
        <strain evidence="4">cv. E1</strain>
        <tissue evidence="3">Leaf</tissue>
    </source>
</reference>
<dbReference type="EMBL" id="JAIQCV010000012">
    <property type="protein sequence ID" value="KAH1039134.1"/>
    <property type="molecule type" value="Genomic_DNA"/>
</dbReference>
<dbReference type="Proteomes" id="UP000828251">
    <property type="component" value="Unassembled WGS sequence"/>
</dbReference>
<accession>A0A9D3ZJ73</accession>
<protein>
    <recommendedName>
        <fullName evidence="2">RNase H type-1 domain-containing protein</fullName>
    </recommendedName>
</protein>
<evidence type="ECO:0000256" key="1">
    <source>
        <dbReference type="SAM" id="SignalP"/>
    </source>
</evidence>
<sequence>MWTCGVLQQLWASLSIKLVMNVNTSNYKDRLVNTFLTADINNRQVLIIFIWALWHRRSKLVPEGLKFHMQDLLGFIRGYCQEISLCQKKLKSFSTTIMHHLWHPPDSVVSARNSEGHFMGACTYSFRDVVDAFVAEARQCKRAMPFTAEKGFWRLLLEGDSLATIKELNSDG</sequence>
<feature type="signal peptide" evidence="1">
    <location>
        <begin position="1"/>
        <end position="21"/>
    </location>
</feature>
<name>A0A9D3ZJ73_9ROSI</name>
<dbReference type="InterPro" id="IPR002156">
    <property type="entry name" value="RNaseH_domain"/>
</dbReference>
<gene>
    <name evidence="3" type="ORF">J1N35_040877</name>
</gene>
<dbReference type="AlphaFoldDB" id="A0A9D3ZJ73"/>
<keyword evidence="1" id="KW-0732">Signal</keyword>
<feature type="domain" description="RNase H type-1" evidence="2">
    <location>
        <begin position="112"/>
        <end position="170"/>
    </location>
</feature>
<dbReference type="GO" id="GO:0004523">
    <property type="term" value="F:RNA-DNA hybrid ribonuclease activity"/>
    <property type="evidence" value="ECO:0007669"/>
    <property type="project" value="InterPro"/>
</dbReference>
<evidence type="ECO:0000259" key="2">
    <source>
        <dbReference type="Pfam" id="PF13456"/>
    </source>
</evidence>
<comment type="caution">
    <text evidence="3">The sequence shown here is derived from an EMBL/GenBank/DDBJ whole genome shotgun (WGS) entry which is preliminary data.</text>
</comment>
<keyword evidence="4" id="KW-1185">Reference proteome</keyword>
<proteinExistence type="predicted"/>
<dbReference type="GO" id="GO:0003676">
    <property type="term" value="F:nucleic acid binding"/>
    <property type="evidence" value="ECO:0007669"/>
    <property type="project" value="InterPro"/>
</dbReference>